<comment type="caution">
    <text evidence="2">The sequence shown here is derived from an EMBL/GenBank/DDBJ whole genome shotgun (WGS) entry which is preliminary data.</text>
</comment>
<keyword evidence="1" id="KW-1133">Transmembrane helix</keyword>
<protein>
    <submittedName>
        <fullName evidence="2">Uncharacterized protein</fullName>
    </submittedName>
</protein>
<accession>A0ABR3J8V0</accession>
<name>A0ABR3J8V0_9AGAR</name>
<keyword evidence="1" id="KW-0472">Membrane</keyword>
<keyword evidence="3" id="KW-1185">Reference proteome</keyword>
<feature type="transmembrane region" description="Helical" evidence="1">
    <location>
        <begin position="49"/>
        <end position="70"/>
    </location>
</feature>
<dbReference type="InterPro" id="IPR025363">
    <property type="entry name" value="DUF4267"/>
</dbReference>
<feature type="transmembrane region" description="Helical" evidence="1">
    <location>
        <begin position="12"/>
        <end position="29"/>
    </location>
</feature>
<evidence type="ECO:0000313" key="2">
    <source>
        <dbReference type="EMBL" id="KAL0951981.1"/>
    </source>
</evidence>
<evidence type="ECO:0000313" key="3">
    <source>
        <dbReference type="Proteomes" id="UP001556367"/>
    </source>
</evidence>
<dbReference type="EMBL" id="JASNQZ010000011">
    <property type="protein sequence ID" value="KAL0951981.1"/>
    <property type="molecule type" value="Genomic_DNA"/>
</dbReference>
<dbReference type="Proteomes" id="UP001556367">
    <property type="component" value="Unassembled WGS sequence"/>
</dbReference>
<organism evidence="2 3">
    <name type="scientific">Hohenbuehelia grisea</name>
    <dbReference type="NCBI Taxonomy" id="104357"/>
    <lineage>
        <taxon>Eukaryota</taxon>
        <taxon>Fungi</taxon>
        <taxon>Dikarya</taxon>
        <taxon>Basidiomycota</taxon>
        <taxon>Agaricomycotina</taxon>
        <taxon>Agaricomycetes</taxon>
        <taxon>Agaricomycetidae</taxon>
        <taxon>Agaricales</taxon>
        <taxon>Pleurotineae</taxon>
        <taxon>Pleurotaceae</taxon>
        <taxon>Hohenbuehelia</taxon>
    </lineage>
</organism>
<keyword evidence="1" id="KW-0812">Transmembrane</keyword>
<sequence length="130" mass="14021">MQAPIFTPYHIPPLFIATAFTFGSTLPFFNQHYAIPDALPPYIDKYPPALLVLATQEGRTIVTGLVMFTLYYQGDIRAVDKFLGVVGGVLGVVDLYVCWKAGFPGKGLLRLAYGMAFSAWGLGGLSSGGQ</sequence>
<proteinExistence type="predicted"/>
<gene>
    <name evidence="2" type="ORF">HGRIS_008634</name>
</gene>
<evidence type="ECO:0000256" key="1">
    <source>
        <dbReference type="SAM" id="Phobius"/>
    </source>
</evidence>
<reference evidence="3" key="1">
    <citation type="submission" date="2024-06" db="EMBL/GenBank/DDBJ databases">
        <title>Multi-omics analyses provide insights into the biosynthesis of the anticancer antibiotic pleurotin in Hohenbuehelia grisea.</title>
        <authorList>
            <person name="Weaver J.A."/>
            <person name="Alberti F."/>
        </authorList>
    </citation>
    <scope>NUCLEOTIDE SEQUENCE [LARGE SCALE GENOMIC DNA]</scope>
    <source>
        <strain evidence="3">T-177</strain>
    </source>
</reference>
<dbReference type="Pfam" id="PF14087">
    <property type="entry name" value="DUF4267"/>
    <property type="match status" value="1"/>
</dbReference>